<evidence type="ECO:0000313" key="3">
    <source>
        <dbReference type="Proteomes" id="UP000319801"/>
    </source>
</evidence>
<accession>A0A556VCF4</accession>
<protein>
    <submittedName>
        <fullName evidence="2">E3 ubiquitin-protein ligase HERC2</fullName>
    </submittedName>
</protein>
<feature type="region of interest" description="Disordered" evidence="1">
    <location>
        <begin position="116"/>
        <end position="149"/>
    </location>
</feature>
<name>A0A556VCF4_BAGYA</name>
<organism evidence="2 3">
    <name type="scientific">Bagarius yarrelli</name>
    <name type="common">Goonch</name>
    <name type="synonym">Bagrus yarrelli</name>
    <dbReference type="NCBI Taxonomy" id="175774"/>
    <lineage>
        <taxon>Eukaryota</taxon>
        <taxon>Metazoa</taxon>
        <taxon>Chordata</taxon>
        <taxon>Craniata</taxon>
        <taxon>Vertebrata</taxon>
        <taxon>Euteleostomi</taxon>
        <taxon>Actinopterygii</taxon>
        <taxon>Neopterygii</taxon>
        <taxon>Teleostei</taxon>
        <taxon>Ostariophysi</taxon>
        <taxon>Siluriformes</taxon>
        <taxon>Sisoridae</taxon>
        <taxon>Sisorinae</taxon>
        <taxon>Bagarius</taxon>
    </lineage>
</organism>
<reference evidence="2 3" key="1">
    <citation type="journal article" date="2019" name="Genome Biol. Evol.">
        <title>Whole-Genome Sequencing of the Giant Devil Catfish, Bagarius yarrelli.</title>
        <authorList>
            <person name="Jiang W."/>
            <person name="Lv Y."/>
            <person name="Cheng L."/>
            <person name="Yang K."/>
            <person name="Chao B."/>
            <person name="Wang X."/>
            <person name="Li Y."/>
            <person name="Pan X."/>
            <person name="You X."/>
            <person name="Zhang Y."/>
            <person name="Yang J."/>
            <person name="Li J."/>
            <person name="Zhang X."/>
            <person name="Liu S."/>
            <person name="Sun C."/>
            <person name="Yang J."/>
            <person name="Shi Q."/>
        </authorList>
    </citation>
    <scope>NUCLEOTIDE SEQUENCE [LARGE SCALE GENOMIC DNA]</scope>
    <source>
        <strain evidence="2">JWS20170419001</strain>
        <tissue evidence="2">Muscle</tissue>
    </source>
</reference>
<proteinExistence type="predicted"/>
<sequence>MEFKARIGLTLKPRERELPLPQTRRYSKWTAPLNYGVPRARLEKRINDRRDSHARTEEGHEPGVSFVVCSVSGFMRGSVKGAAPIGDSGVVSEGVALCGNKLQCAEKRKEKEKELDELKKADQDHASVVSMPSSSPAEATPSHTSDPIDSFADVSQMISEFKVRLEDFCKQELDKIFTHRSLASEESLTVKFPKNTNWKGPVSEMERVTAEAVRTIKVGDRVRVKSSVVSPSSGWGEVKRGSVGVVKSLDKENITVNFPEHFNWIGIVSEMDIVS</sequence>
<dbReference type="AlphaFoldDB" id="A0A556VCF4"/>
<evidence type="ECO:0000256" key="1">
    <source>
        <dbReference type="SAM" id="MobiDB-lite"/>
    </source>
</evidence>
<comment type="caution">
    <text evidence="2">The sequence shown here is derived from an EMBL/GenBank/DDBJ whole genome shotgun (WGS) entry which is preliminary data.</text>
</comment>
<evidence type="ECO:0000313" key="2">
    <source>
        <dbReference type="EMBL" id="TTL10203.1"/>
    </source>
</evidence>
<gene>
    <name evidence="2" type="ORF">Baya_15729</name>
</gene>
<keyword evidence="3" id="KW-1185">Reference proteome</keyword>
<dbReference type="OrthoDB" id="8948698at2759"/>
<dbReference type="EMBL" id="VCAZ01000232">
    <property type="protein sequence ID" value="TTL10203.1"/>
    <property type="molecule type" value="Genomic_DNA"/>
</dbReference>
<feature type="compositionally biased region" description="Low complexity" evidence="1">
    <location>
        <begin position="126"/>
        <end position="137"/>
    </location>
</feature>
<feature type="compositionally biased region" description="Basic and acidic residues" evidence="1">
    <location>
        <begin position="116"/>
        <end position="125"/>
    </location>
</feature>
<dbReference type="Proteomes" id="UP000319801">
    <property type="component" value="Unassembled WGS sequence"/>
</dbReference>